<proteinExistence type="predicted"/>
<evidence type="ECO:0000256" key="1">
    <source>
        <dbReference type="ARBA" id="ARBA00022734"/>
    </source>
</evidence>
<feature type="domain" description="C-type lectin" evidence="5">
    <location>
        <begin position="127"/>
        <end position="238"/>
    </location>
</feature>
<sequence length="247" mass="27988">MAGEHEPKVSRGPEKDTFEGQRFTQKDLEVSTHRPVSFPVLRAHWLLLLLLILSLTICFLLLVTMLVQVSRIPKSPQVEAQDHEENLSLGEAAASQGPVHSSLQQLSQINASLAHLCRPCPWNWEPFQGSCYLFSRTLGSWDSSVSCCQHGSHLVIINSIAEQRFLSYWDIRKSHVMWIGLSDHNKEGSWHWVDNTLLQLSFWKDGEPNNDGNQGCVQLAENTWSDNRCTAQNFWICEKPLTPCPGL</sequence>
<dbReference type="PROSITE" id="PS50041">
    <property type="entry name" value="C_TYPE_LECTIN_2"/>
    <property type="match status" value="1"/>
</dbReference>
<dbReference type="Proteomes" id="UP000005447">
    <property type="component" value="Unassembled WGS sequence"/>
</dbReference>
<reference evidence="6" key="3">
    <citation type="submission" date="2025-09" db="UniProtKB">
        <authorList>
            <consortium name="Ensembl"/>
        </authorList>
    </citation>
    <scope>IDENTIFICATION</scope>
    <source>
        <strain evidence="6">2N</strain>
    </source>
</reference>
<dbReference type="PANTHER" id="PTHR22803">
    <property type="entry name" value="MANNOSE, PHOSPHOLIPASE, LECTIN RECEPTOR RELATED"/>
    <property type="match status" value="1"/>
</dbReference>
<dbReference type="CDD" id="cd03590">
    <property type="entry name" value="CLECT_DC-SIGN_like"/>
    <property type="match status" value="1"/>
</dbReference>
<dbReference type="AlphaFoldDB" id="H0W0M6"/>
<keyword evidence="7" id="KW-1185">Reference proteome</keyword>
<evidence type="ECO:0000256" key="2">
    <source>
        <dbReference type="ARBA" id="ARBA00023157"/>
    </source>
</evidence>
<reference evidence="7" key="1">
    <citation type="journal article" date="2011" name="Nature">
        <title>A high-resolution map of human evolutionary constraint using 29 mammals.</title>
        <authorList>
            <person name="Lindblad-Toh K."/>
            <person name="Garber M."/>
            <person name="Zuk O."/>
            <person name="Lin M.F."/>
            <person name="Parker B.J."/>
            <person name="Washietl S."/>
            <person name="Kheradpour P."/>
            <person name="Ernst J."/>
            <person name="Jordan G."/>
            <person name="Mauceli E."/>
            <person name="Ward L.D."/>
            <person name="Lowe C.B."/>
            <person name="Holloway A.K."/>
            <person name="Clamp M."/>
            <person name="Gnerre S."/>
            <person name="Alfoldi J."/>
            <person name="Beal K."/>
            <person name="Chang J."/>
            <person name="Clawson H."/>
            <person name="Cuff J."/>
            <person name="Di Palma F."/>
            <person name="Fitzgerald S."/>
            <person name="Flicek P."/>
            <person name="Guttman M."/>
            <person name="Hubisz M.J."/>
            <person name="Jaffe D.B."/>
            <person name="Jungreis I."/>
            <person name="Kent W.J."/>
            <person name="Kostka D."/>
            <person name="Lara M."/>
            <person name="Martins A.L."/>
            <person name="Massingham T."/>
            <person name="Moltke I."/>
            <person name="Raney B.J."/>
            <person name="Rasmussen M.D."/>
            <person name="Robinson J."/>
            <person name="Stark A."/>
            <person name="Vilella A.J."/>
            <person name="Wen J."/>
            <person name="Xie X."/>
            <person name="Zody M.C."/>
            <person name="Baldwin J."/>
            <person name="Bloom T."/>
            <person name="Chin C.W."/>
            <person name="Heiman D."/>
            <person name="Nicol R."/>
            <person name="Nusbaum C."/>
            <person name="Young S."/>
            <person name="Wilkinson J."/>
            <person name="Worley K.C."/>
            <person name="Kovar C.L."/>
            <person name="Muzny D.M."/>
            <person name="Gibbs R.A."/>
            <person name="Cree A."/>
            <person name="Dihn H.H."/>
            <person name="Fowler G."/>
            <person name="Jhangiani S."/>
            <person name="Joshi V."/>
            <person name="Lee S."/>
            <person name="Lewis L.R."/>
            <person name="Nazareth L.V."/>
            <person name="Okwuonu G."/>
            <person name="Santibanez J."/>
            <person name="Warren W.C."/>
            <person name="Mardis E.R."/>
            <person name="Weinstock G.M."/>
            <person name="Wilson R.K."/>
            <person name="Delehaunty K."/>
            <person name="Dooling D."/>
            <person name="Fronik C."/>
            <person name="Fulton L."/>
            <person name="Fulton B."/>
            <person name="Graves T."/>
            <person name="Minx P."/>
            <person name="Sodergren E."/>
            <person name="Birney E."/>
            <person name="Margulies E.H."/>
            <person name="Herrero J."/>
            <person name="Green E.D."/>
            <person name="Haussler D."/>
            <person name="Siepel A."/>
            <person name="Goldman N."/>
            <person name="Pollard K.S."/>
            <person name="Pedersen J.S."/>
            <person name="Lander E.S."/>
            <person name="Kellis M."/>
        </authorList>
    </citation>
    <scope>NUCLEOTIDE SEQUENCE [LARGE SCALE GENOMIC DNA]</scope>
    <source>
        <strain evidence="7">2N</strain>
    </source>
</reference>
<dbReference type="InterPro" id="IPR016187">
    <property type="entry name" value="CTDL_fold"/>
</dbReference>
<keyword evidence="4" id="KW-0812">Transmembrane</keyword>
<reference evidence="6" key="2">
    <citation type="submission" date="2025-08" db="UniProtKB">
        <authorList>
            <consortium name="Ensembl"/>
        </authorList>
    </citation>
    <scope>IDENTIFICATION</scope>
    <source>
        <strain evidence="6">2N</strain>
    </source>
</reference>
<evidence type="ECO:0000313" key="6">
    <source>
        <dbReference type="Ensembl" id="ENSCPOP00000016514.2"/>
    </source>
</evidence>
<keyword evidence="2" id="KW-1015">Disulfide bond</keyword>
<dbReference type="GeneTree" id="ENSGT00940000162906"/>
<keyword evidence="4" id="KW-1133">Transmembrane helix</keyword>
<dbReference type="Ensembl" id="ENSCPOT00000026239.2">
    <property type="protein sequence ID" value="ENSCPOP00000016514.2"/>
    <property type="gene ID" value="ENSCPOG00000026613.2"/>
</dbReference>
<dbReference type="InterPro" id="IPR016186">
    <property type="entry name" value="C-type_lectin-like/link_sf"/>
</dbReference>
<evidence type="ECO:0000313" key="7">
    <source>
        <dbReference type="Proteomes" id="UP000005447"/>
    </source>
</evidence>
<evidence type="ECO:0000256" key="3">
    <source>
        <dbReference type="SAM" id="MobiDB-lite"/>
    </source>
</evidence>
<evidence type="ECO:0000256" key="4">
    <source>
        <dbReference type="SAM" id="Phobius"/>
    </source>
</evidence>
<feature type="transmembrane region" description="Helical" evidence="4">
    <location>
        <begin position="45"/>
        <end position="67"/>
    </location>
</feature>
<dbReference type="EMBL" id="AAKN02038669">
    <property type="status" value="NOT_ANNOTATED_CDS"/>
    <property type="molecule type" value="Genomic_DNA"/>
</dbReference>
<name>H0W0M6_CAVPO</name>
<organism evidence="6 7">
    <name type="scientific">Cavia porcellus</name>
    <name type="common">Guinea pig</name>
    <dbReference type="NCBI Taxonomy" id="10141"/>
    <lineage>
        <taxon>Eukaryota</taxon>
        <taxon>Metazoa</taxon>
        <taxon>Chordata</taxon>
        <taxon>Craniata</taxon>
        <taxon>Vertebrata</taxon>
        <taxon>Euteleostomi</taxon>
        <taxon>Mammalia</taxon>
        <taxon>Eutheria</taxon>
        <taxon>Euarchontoglires</taxon>
        <taxon>Glires</taxon>
        <taxon>Rodentia</taxon>
        <taxon>Hystricomorpha</taxon>
        <taxon>Caviidae</taxon>
        <taxon>Cavia</taxon>
    </lineage>
</organism>
<accession>H0W0M6</accession>
<dbReference type="Pfam" id="PF00059">
    <property type="entry name" value="Lectin_C"/>
    <property type="match status" value="1"/>
</dbReference>
<dbReference type="FunCoup" id="H0W0M6">
    <property type="interactions" value="175"/>
</dbReference>
<dbReference type="InterPro" id="IPR001304">
    <property type="entry name" value="C-type_lectin-like"/>
</dbReference>
<dbReference type="VEuPathDB" id="HostDB:ENSCPOG00000026613"/>
<feature type="region of interest" description="Disordered" evidence="3">
    <location>
        <begin position="1"/>
        <end position="22"/>
    </location>
</feature>
<keyword evidence="1" id="KW-0430">Lectin</keyword>
<dbReference type="HOGENOM" id="CLU_049894_7_3_1"/>
<dbReference type="STRING" id="10141.ENSCPOP00000016514"/>
<dbReference type="InterPro" id="IPR050111">
    <property type="entry name" value="C-type_lectin/snaclec_domain"/>
</dbReference>
<dbReference type="InterPro" id="IPR033989">
    <property type="entry name" value="CD209-like_CTLD"/>
</dbReference>
<dbReference type="InParanoid" id="H0W0M6"/>
<dbReference type="SUPFAM" id="SSF56436">
    <property type="entry name" value="C-type lectin-like"/>
    <property type="match status" value="1"/>
</dbReference>
<dbReference type="PROSITE" id="PS00615">
    <property type="entry name" value="C_TYPE_LECTIN_1"/>
    <property type="match status" value="1"/>
</dbReference>
<dbReference type="Gene3D" id="3.10.100.10">
    <property type="entry name" value="Mannose-Binding Protein A, subunit A"/>
    <property type="match status" value="1"/>
</dbReference>
<protein>
    <recommendedName>
        <fullName evidence="5">C-type lectin domain-containing protein</fullName>
    </recommendedName>
</protein>
<dbReference type="OMA" id="MAEMCDS"/>
<keyword evidence="4" id="KW-0472">Membrane</keyword>
<dbReference type="InterPro" id="IPR018378">
    <property type="entry name" value="C-type_lectin_CS"/>
</dbReference>
<evidence type="ECO:0000259" key="5">
    <source>
        <dbReference type="PROSITE" id="PS50041"/>
    </source>
</evidence>
<dbReference type="SMART" id="SM00034">
    <property type="entry name" value="CLECT"/>
    <property type="match status" value="1"/>
</dbReference>
<dbReference type="Bgee" id="ENSCPOG00000026613">
    <property type="expression patterns" value="Expressed in uterine cervix and 7 other cell types or tissues"/>
</dbReference>
<dbReference type="GO" id="GO:0030246">
    <property type="term" value="F:carbohydrate binding"/>
    <property type="evidence" value="ECO:0007669"/>
    <property type="project" value="UniProtKB-KW"/>
</dbReference>